<comment type="caution">
    <text evidence="2">The sequence shown here is derived from an EMBL/GenBank/DDBJ whole genome shotgun (WGS) entry which is preliminary data.</text>
</comment>
<evidence type="ECO:0008006" key="4">
    <source>
        <dbReference type="Google" id="ProtNLM"/>
    </source>
</evidence>
<name>A0A5B1LP70_9ACTN</name>
<keyword evidence="1" id="KW-0472">Membrane</keyword>
<gene>
    <name evidence="2" type="ORF">F0U44_04605</name>
</gene>
<dbReference type="AlphaFoldDB" id="A0A5B1LP70"/>
<dbReference type="EMBL" id="VUJV01000001">
    <property type="protein sequence ID" value="KAA1421570.1"/>
    <property type="molecule type" value="Genomic_DNA"/>
</dbReference>
<evidence type="ECO:0000256" key="1">
    <source>
        <dbReference type="SAM" id="Phobius"/>
    </source>
</evidence>
<sequence>MPRVIAYLLLIGAGIVSLPVAAYFLDGQGTENWILPAQLATMAVIGALVGQVTPALVGAGASARKRAALGALLGIGAAVVGVVLFFLLINGFSGA</sequence>
<dbReference type="RefSeq" id="WP_149727030.1">
    <property type="nucleotide sequence ID" value="NZ_VUJV01000001.1"/>
</dbReference>
<keyword evidence="1" id="KW-1133">Transmembrane helix</keyword>
<evidence type="ECO:0000313" key="2">
    <source>
        <dbReference type="EMBL" id="KAA1421570.1"/>
    </source>
</evidence>
<reference evidence="2 3" key="2">
    <citation type="submission" date="2019-09" db="EMBL/GenBank/DDBJ databases">
        <authorList>
            <person name="Jin C."/>
        </authorList>
    </citation>
    <scope>NUCLEOTIDE SEQUENCE [LARGE SCALE GENOMIC DNA]</scope>
    <source>
        <strain evidence="2 3">BN130099</strain>
    </source>
</reference>
<protein>
    <recommendedName>
        <fullName evidence="4">Major facilitator superfamily (MFS) profile domain-containing protein</fullName>
    </recommendedName>
</protein>
<feature type="transmembrane region" description="Helical" evidence="1">
    <location>
        <begin position="7"/>
        <end position="25"/>
    </location>
</feature>
<proteinExistence type="predicted"/>
<organism evidence="2 3">
    <name type="scientific">Nocardioides humilatus</name>
    <dbReference type="NCBI Taxonomy" id="2607660"/>
    <lineage>
        <taxon>Bacteria</taxon>
        <taxon>Bacillati</taxon>
        <taxon>Actinomycetota</taxon>
        <taxon>Actinomycetes</taxon>
        <taxon>Propionibacteriales</taxon>
        <taxon>Nocardioidaceae</taxon>
        <taxon>Nocardioides</taxon>
    </lineage>
</organism>
<reference evidence="2 3" key="1">
    <citation type="submission" date="2019-09" db="EMBL/GenBank/DDBJ databases">
        <title>Nocardioides panacisoli sp. nov., isolated from the soil of a ginseng field.</title>
        <authorList>
            <person name="Cho C."/>
        </authorList>
    </citation>
    <scope>NUCLEOTIDE SEQUENCE [LARGE SCALE GENOMIC DNA]</scope>
    <source>
        <strain evidence="2 3">BN130099</strain>
    </source>
</reference>
<feature type="transmembrane region" description="Helical" evidence="1">
    <location>
        <begin position="37"/>
        <end position="57"/>
    </location>
</feature>
<feature type="transmembrane region" description="Helical" evidence="1">
    <location>
        <begin position="69"/>
        <end position="89"/>
    </location>
</feature>
<dbReference type="Proteomes" id="UP000325003">
    <property type="component" value="Unassembled WGS sequence"/>
</dbReference>
<evidence type="ECO:0000313" key="3">
    <source>
        <dbReference type="Proteomes" id="UP000325003"/>
    </source>
</evidence>
<keyword evidence="3" id="KW-1185">Reference proteome</keyword>
<keyword evidence="1" id="KW-0812">Transmembrane</keyword>
<accession>A0A5B1LP70</accession>